<proteinExistence type="inferred from homology"/>
<keyword evidence="3 12" id="KW-0812">Transmembrane</keyword>
<dbReference type="RefSeq" id="XP_019493338.1">
    <property type="nucleotide sequence ID" value="XM_019637793.1"/>
</dbReference>
<dbReference type="PRINTS" id="PR01472">
    <property type="entry name" value="ICAMVCAM1"/>
</dbReference>
<keyword evidence="5" id="KW-0677">Repeat</keyword>
<dbReference type="InterPro" id="IPR036179">
    <property type="entry name" value="Ig-like_dom_sf"/>
</dbReference>
<feature type="domain" description="Intercellular adhesion molecule N-terminal" evidence="14">
    <location>
        <begin position="29"/>
        <end position="117"/>
    </location>
</feature>
<dbReference type="InterPro" id="IPR047012">
    <property type="entry name" value="ICAM_VCAM"/>
</dbReference>
<dbReference type="Pfam" id="PF03921">
    <property type="entry name" value="ICAM_N"/>
    <property type="match status" value="1"/>
</dbReference>
<keyword evidence="11" id="KW-0393">Immunoglobulin domain</keyword>
<comment type="similarity">
    <text evidence="2">Belongs to the immunoglobulin superfamily. ICAM family.</text>
</comment>
<keyword evidence="7 12" id="KW-1133">Transmembrane helix</keyword>
<evidence type="ECO:0000256" key="6">
    <source>
        <dbReference type="ARBA" id="ARBA00022889"/>
    </source>
</evidence>
<dbReference type="CTD" id="3384"/>
<dbReference type="FunFam" id="2.60.40.10:FF:000194">
    <property type="entry name" value="Intercellular adhesion molecule 1"/>
    <property type="match status" value="1"/>
</dbReference>
<feature type="transmembrane region" description="Helical" evidence="12">
    <location>
        <begin position="228"/>
        <end position="252"/>
    </location>
</feature>
<dbReference type="InterPro" id="IPR013783">
    <property type="entry name" value="Ig-like_fold"/>
</dbReference>
<dbReference type="PANTHER" id="PTHR13771:SF3">
    <property type="entry name" value="INTERCELLULAR ADHESION MOLECULE 2"/>
    <property type="match status" value="1"/>
</dbReference>
<keyword evidence="10" id="KW-0325">Glycoprotein</keyword>
<organism evidence="15 16">
    <name type="scientific">Hipposideros armiger</name>
    <name type="common">Great Himalayan leaf-nosed bat</name>
    <dbReference type="NCBI Taxonomy" id="186990"/>
    <lineage>
        <taxon>Eukaryota</taxon>
        <taxon>Metazoa</taxon>
        <taxon>Chordata</taxon>
        <taxon>Craniata</taxon>
        <taxon>Vertebrata</taxon>
        <taxon>Euteleostomi</taxon>
        <taxon>Mammalia</taxon>
        <taxon>Eutheria</taxon>
        <taxon>Laurasiatheria</taxon>
        <taxon>Chiroptera</taxon>
        <taxon>Yinpterochiroptera</taxon>
        <taxon>Rhinolophoidea</taxon>
        <taxon>Hipposideridae</taxon>
        <taxon>Hipposideros</taxon>
    </lineage>
</organism>
<dbReference type="Gene3D" id="2.60.40.10">
    <property type="entry name" value="Immunoglobulins"/>
    <property type="match status" value="2"/>
</dbReference>
<dbReference type="GO" id="GO:0005178">
    <property type="term" value="F:integrin binding"/>
    <property type="evidence" value="ECO:0007669"/>
    <property type="project" value="InterPro"/>
</dbReference>
<dbReference type="GO" id="GO:0098609">
    <property type="term" value="P:cell-cell adhesion"/>
    <property type="evidence" value="ECO:0007669"/>
    <property type="project" value="InterPro"/>
</dbReference>
<keyword evidence="15" id="KW-1185">Reference proteome</keyword>
<keyword evidence="8 12" id="KW-0472">Membrane</keyword>
<evidence type="ECO:0000256" key="7">
    <source>
        <dbReference type="ARBA" id="ARBA00022989"/>
    </source>
</evidence>
<evidence type="ECO:0000256" key="12">
    <source>
        <dbReference type="SAM" id="Phobius"/>
    </source>
</evidence>
<evidence type="ECO:0000256" key="4">
    <source>
        <dbReference type="ARBA" id="ARBA00022729"/>
    </source>
</evidence>
<dbReference type="FunFam" id="2.60.40.10:FF:000338">
    <property type="entry name" value="intercellular adhesion molecule 5"/>
    <property type="match status" value="1"/>
</dbReference>
<gene>
    <name evidence="16" type="primary">ICAM2</name>
</gene>
<evidence type="ECO:0000259" key="14">
    <source>
        <dbReference type="Pfam" id="PF03921"/>
    </source>
</evidence>
<dbReference type="GeneID" id="109380328"/>
<reference evidence="16" key="1">
    <citation type="submission" date="2025-08" db="UniProtKB">
        <authorList>
            <consortium name="RefSeq"/>
        </authorList>
    </citation>
    <scope>IDENTIFICATION</scope>
    <source>
        <tissue evidence="16">Muscle</tissue>
    </source>
</reference>
<sequence length="271" mass="30186">MLLEMAPFGCWGLPAALLTLLCCLGSSETAFEVYVWPERVAVKYGESLKINCSTNCLQPGTGGLETPLSKELLDEQAQWKQFLVHNVTKDTVMCCYFTCFEKQASKVANVNVFYPPKEVLLNLQPTWVILGGSITMECRVSDVAPLEKLTLTLLHGNKTLHKKTFEGATADSKDAITTHKITAVREMGKHNFSCKAELDLRSLGNSIICNVSERQMVNVYDPTPGNQMVIIITVVSLLLLLFVTSVVLCFVFGQQWNQRRRGTYRVQTGRA</sequence>
<feature type="chain" id="PRO_5034878061" evidence="13">
    <location>
        <begin position="30"/>
        <end position="271"/>
    </location>
</feature>
<evidence type="ECO:0000256" key="3">
    <source>
        <dbReference type="ARBA" id="ARBA00022692"/>
    </source>
</evidence>
<evidence type="ECO:0000256" key="2">
    <source>
        <dbReference type="ARBA" id="ARBA00005925"/>
    </source>
</evidence>
<evidence type="ECO:0000256" key="1">
    <source>
        <dbReference type="ARBA" id="ARBA00004479"/>
    </source>
</evidence>
<dbReference type="PANTHER" id="PTHR13771">
    <property type="entry name" value="INTERCELLULAR ADHESION MOLECULE"/>
    <property type="match status" value="1"/>
</dbReference>
<dbReference type="OrthoDB" id="5843397at2759"/>
<evidence type="ECO:0000256" key="10">
    <source>
        <dbReference type="ARBA" id="ARBA00023180"/>
    </source>
</evidence>
<evidence type="ECO:0000256" key="13">
    <source>
        <dbReference type="SAM" id="SignalP"/>
    </source>
</evidence>
<keyword evidence="4 13" id="KW-0732">Signal</keyword>
<evidence type="ECO:0000256" key="9">
    <source>
        <dbReference type="ARBA" id="ARBA00023157"/>
    </source>
</evidence>
<dbReference type="GO" id="GO:0005886">
    <property type="term" value="C:plasma membrane"/>
    <property type="evidence" value="ECO:0007669"/>
    <property type="project" value="TreeGrafter"/>
</dbReference>
<comment type="subcellular location">
    <subcellularLocation>
        <location evidence="1">Membrane</location>
        <topology evidence="1">Single-pass type I membrane protein</topology>
    </subcellularLocation>
</comment>
<keyword evidence="6" id="KW-0130">Cell adhesion</keyword>
<dbReference type="SUPFAM" id="SSF48726">
    <property type="entry name" value="Immunoglobulin"/>
    <property type="match status" value="2"/>
</dbReference>
<evidence type="ECO:0000256" key="5">
    <source>
        <dbReference type="ARBA" id="ARBA00022737"/>
    </source>
</evidence>
<accession>A0A8B7QZU1</accession>
<name>A0A8B7QZU1_HIPAR</name>
<evidence type="ECO:0000313" key="16">
    <source>
        <dbReference type="RefSeq" id="XP_019493338.1"/>
    </source>
</evidence>
<protein>
    <submittedName>
        <fullName evidence="16">Intercellular adhesion molecule 2 isoform X2</fullName>
    </submittedName>
</protein>
<dbReference type="InterPro" id="IPR013768">
    <property type="entry name" value="ICAM_N"/>
</dbReference>
<keyword evidence="9" id="KW-1015">Disulfide bond</keyword>
<evidence type="ECO:0000256" key="8">
    <source>
        <dbReference type="ARBA" id="ARBA00023136"/>
    </source>
</evidence>
<evidence type="ECO:0000313" key="15">
    <source>
        <dbReference type="Proteomes" id="UP000694851"/>
    </source>
</evidence>
<feature type="signal peptide" evidence="13">
    <location>
        <begin position="1"/>
        <end position="29"/>
    </location>
</feature>
<evidence type="ECO:0000256" key="11">
    <source>
        <dbReference type="ARBA" id="ARBA00023319"/>
    </source>
</evidence>
<dbReference type="AlphaFoldDB" id="A0A8B7QZU1"/>
<dbReference type="InterPro" id="IPR003987">
    <property type="entry name" value="ICAM_VCAM_N"/>
</dbReference>
<dbReference type="Proteomes" id="UP000694851">
    <property type="component" value="Unplaced"/>
</dbReference>